<accession>A0ABW3WLW0</accession>
<comment type="caution">
    <text evidence="1">The sequence shown here is derived from an EMBL/GenBank/DDBJ whole genome shotgun (WGS) entry which is preliminary data.</text>
</comment>
<dbReference type="RefSeq" id="WP_277835509.1">
    <property type="nucleotide sequence ID" value="NZ_JARQZE010000027.1"/>
</dbReference>
<dbReference type="EMBL" id="JBHTMC010000048">
    <property type="protein sequence ID" value="MFD1265803.1"/>
    <property type="molecule type" value="Genomic_DNA"/>
</dbReference>
<gene>
    <name evidence="1" type="ORF">ACFQ4M_19705</name>
</gene>
<evidence type="ECO:0000313" key="2">
    <source>
        <dbReference type="Proteomes" id="UP001597158"/>
    </source>
</evidence>
<protein>
    <submittedName>
        <fullName evidence="1">Uncharacterized protein</fullName>
    </submittedName>
</protein>
<organism evidence="1 2">
    <name type="scientific">Thauera mechernichensis</name>
    <dbReference type="NCBI Taxonomy" id="82788"/>
    <lineage>
        <taxon>Bacteria</taxon>
        <taxon>Pseudomonadati</taxon>
        <taxon>Pseudomonadota</taxon>
        <taxon>Betaproteobacteria</taxon>
        <taxon>Rhodocyclales</taxon>
        <taxon>Zoogloeaceae</taxon>
        <taxon>Thauera</taxon>
    </lineage>
</organism>
<name>A0ABW3WLW0_9RHOO</name>
<evidence type="ECO:0000313" key="1">
    <source>
        <dbReference type="EMBL" id="MFD1265803.1"/>
    </source>
</evidence>
<reference evidence="2" key="1">
    <citation type="journal article" date="2019" name="Int. J. Syst. Evol. Microbiol.">
        <title>The Global Catalogue of Microorganisms (GCM) 10K type strain sequencing project: providing services to taxonomists for standard genome sequencing and annotation.</title>
        <authorList>
            <consortium name="The Broad Institute Genomics Platform"/>
            <consortium name="The Broad Institute Genome Sequencing Center for Infectious Disease"/>
            <person name="Wu L."/>
            <person name="Ma J."/>
        </authorList>
    </citation>
    <scope>NUCLEOTIDE SEQUENCE [LARGE SCALE GENOMIC DNA]</scope>
    <source>
        <strain evidence="2">CCUG 48884</strain>
    </source>
</reference>
<proteinExistence type="predicted"/>
<keyword evidence="2" id="KW-1185">Reference proteome</keyword>
<sequence length="92" mass="10442">MQKWTQTEAVAFECAREVITDLRAILTGLIADESSKEHPDAERLATLRAERSRLFHERAGLRVKDHAAVARVRAEYGARVRSWRADRQAVAV</sequence>
<dbReference type="Proteomes" id="UP001597158">
    <property type="component" value="Unassembled WGS sequence"/>
</dbReference>